<dbReference type="AlphaFoldDB" id="A0A0R2RIY9"/>
<dbReference type="EMBL" id="LIBO01000058">
    <property type="protein sequence ID" value="KRO62565.1"/>
    <property type="molecule type" value="Genomic_DNA"/>
</dbReference>
<proteinExistence type="predicted"/>
<accession>A0A0R2RIY9</accession>
<name>A0A0R2RIY9_9BACT</name>
<gene>
    <name evidence="1" type="ORF">ABR82_03540</name>
</gene>
<dbReference type="InterPro" id="IPR052188">
    <property type="entry name" value="Ni-pincer_cofactor_biosynth"/>
</dbReference>
<evidence type="ECO:0000313" key="1">
    <source>
        <dbReference type="EMBL" id="KRO62565.1"/>
    </source>
</evidence>
<evidence type="ECO:0000313" key="2">
    <source>
        <dbReference type="Proteomes" id="UP000051269"/>
    </source>
</evidence>
<sequence>MEEVAKLRGVAILAYGENFDDSREIRPGRAAAGEFSVAAPLRDAGLTKADVRALAHAARLDVAEKPAAPCLSSRLAPGLAVTPERLAAIEQAEGAVRSHGFRIIRVRHLGIKALVQVSPEETQRLQSPLVQSALTPAILSAGFSEVEFDPIGYQGAGLR</sequence>
<comment type="caution">
    <text evidence="1">The sequence shown here is derived from an EMBL/GenBank/DDBJ whole genome shotgun (WGS) entry which is preliminary data.</text>
</comment>
<organism evidence="1 2">
    <name type="scientific">Verrucomicrobia subdivision 6 bacterium BACL9 MAG-120507-bin52</name>
    <dbReference type="NCBI Taxonomy" id="1655590"/>
    <lineage>
        <taxon>Bacteria</taxon>
        <taxon>Pseudomonadati</taxon>
        <taxon>Verrucomicrobiota</taxon>
        <taxon>Verrucomicrobiia</taxon>
        <taxon>Verrucomicrobiales</taxon>
        <taxon>Verrucomicrobia subdivision 6</taxon>
    </lineage>
</organism>
<dbReference type="PANTHER" id="PTHR43169:SF2">
    <property type="entry name" value="NAD_GMP SYNTHASE DOMAIN-CONTAINING PROTEIN"/>
    <property type="match status" value="1"/>
</dbReference>
<dbReference type="SUPFAM" id="SSF52402">
    <property type="entry name" value="Adenine nucleotide alpha hydrolases-like"/>
    <property type="match status" value="1"/>
</dbReference>
<dbReference type="Proteomes" id="UP000051269">
    <property type="component" value="Unassembled WGS sequence"/>
</dbReference>
<dbReference type="PANTHER" id="PTHR43169">
    <property type="entry name" value="EXSB FAMILY PROTEIN"/>
    <property type="match status" value="1"/>
</dbReference>
<reference evidence="1 2" key="1">
    <citation type="submission" date="2015-10" db="EMBL/GenBank/DDBJ databases">
        <title>Metagenome-Assembled Genomes uncover a global brackish microbiome.</title>
        <authorList>
            <person name="Hugerth L.W."/>
            <person name="Larsson J."/>
            <person name="Alneberg J."/>
            <person name="Lindh M.V."/>
            <person name="Legrand C."/>
            <person name="Pinhassi J."/>
            <person name="Andersson A.F."/>
        </authorList>
    </citation>
    <scope>NUCLEOTIDE SEQUENCE [LARGE SCALE GENOMIC DNA]</scope>
    <source>
        <strain evidence="1">BACL18 MAG-120507-bin52</strain>
    </source>
</reference>
<protein>
    <submittedName>
        <fullName evidence="1">Uncharacterized protein</fullName>
    </submittedName>
</protein>